<keyword evidence="2" id="KW-1185">Reference proteome</keyword>
<evidence type="ECO:0000313" key="1">
    <source>
        <dbReference type="EMBL" id="MFD2114128.1"/>
    </source>
</evidence>
<dbReference type="SUPFAM" id="SSF69318">
    <property type="entry name" value="Integrin alpha N-terminal domain"/>
    <property type="match status" value="1"/>
</dbReference>
<protein>
    <submittedName>
        <fullName evidence="1">FG-GAP repeat domain-containing protein</fullName>
    </submittedName>
</protein>
<feature type="non-terminal residue" evidence="1">
    <location>
        <position position="1"/>
    </location>
</feature>
<dbReference type="InterPro" id="IPR028994">
    <property type="entry name" value="Integrin_alpha_N"/>
</dbReference>
<evidence type="ECO:0000313" key="2">
    <source>
        <dbReference type="Proteomes" id="UP001597337"/>
    </source>
</evidence>
<comment type="caution">
    <text evidence="1">The sequence shown here is derived from an EMBL/GenBank/DDBJ whole genome shotgun (WGS) entry which is preliminary data.</text>
</comment>
<dbReference type="EMBL" id="JBHUHX010000066">
    <property type="protein sequence ID" value="MFD2114128.1"/>
    <property type="molecule type" value="Genomic_DNA"/>
</dbReference>
<accession>A0ABW4YEK9</accession>
<organism evidence="1 2">
    <name type="scientific">Thiorhodococcus fuscus</name>
    <dbReference type="NCBI Taxonomy" id="527200"/>
    <lineage>
        <taxon>Bacteria</taxon>
        <taxon>Pseudomonadati</taxon>
        <taxon>Pseudomonadota</taxon>
        <taxon>Gammaproteobacteria</taxon>
        <taxon>Chromatiales</taxon>
        <taxon>Chromatiaceae</taxon>
        <taxon>Thiorhodococcus</taxon>
    </lineage>
</organism>
<proteinExistence type="predicted"/>
<reference evidence="2" key="1">
    <citation type="journal article" date="2019" name="Int. J. Syst. Evol. Microbiol.">
        <title>The Global Catalogue of Microorganisms (GCM) 10K type strain sequencing project: providing services to taxonomists for standard genome sequencing and annotation.</title>
        <authorList>
            <consortium name="The Broad Institute Genomics Platform"/>
            <consortium name="The Broad Institute Genome Sequencing Center for Infectious Disease"/>
            <person name="Wu L."/>
            <person name="Ma J."/>
        </authorList>
    </citation>
    <scope>NUCLEOTIDE SEQUENCE [LARGE SCALE GENOMIC DNA]</scope>
    <source>
        <strain evidence="2">KACC 12597</strain>
    </source>
</reference>
<dbReference type="RefSeq" id="WP_386029079.1">
    <property type="nucleotide sequence ID" value="NZ_JBHUHX010000066.1"/>
</dbReference>
<dbReference type="Proteomes" id="UP001597337">
    <property type="component" value="Unassembled WGS sequence"/>
</dbReference>
<gene>
    <name evidence="1" type="ORF">ACFSJC_19965</name>
</gene>
<sequence>DGIDTIGLYDARAALVYLRDSNTAGSADTTFRFGPTGSDWQAIAGDWNGDGIDTIGLYDARAGLFYLHNSNRPGSADTTFRFGPTGSEWQAIVGDWNGDGIDTIGLFDAQSATLYLRDSLTSGPAEYPDGDGLVLATGELTLLGQHGLAWESIA</sequence>
<name>A0ABW4YEK9_9GAMM</name>